<dbReference type="Proteomes" id="UP000077266">
    <property type="component" value="Unassembled WGS sequence"/>
</dbReference>
<feature type="region of interest" description="Disordered" evidence="1">
    <location>
        <begin position="60"/>
        <end position="142"/>
    </location>
</feature>
<protein>
    <submittedName>
        <fullName evidence="2">Uncharacterized protein</fullName>
    </submittedName>
</protein>
<name>A0A165H244_EXIGL</name>
<proteinExistence type="predicted"/>
<sequence>MSQQRRVQGRYAPATSETARRQLMQPVTIWEKVWVPTESAGPASSLKIMKWVRTEKVPQFTDDDGEALDAPLAPLPDEPDQSDAVIVDDDEGDVTGTPGDTPSRAESERPPEPPVPVTPAAPKRHPLAMSFLPDDEEGDTQAVKDDEEDLGAIADHHLVEDAPVFERTQTMSRVDVGDGILENGMLVEDVVTLDVGDD</sequence>
<evidence type="ECO:0000313" key="3">
    <source>
        <dbReference type="Proteomes" id="UP000077266"/>
    </source>
</evidence>
<organism evidence="2 3">
    <name type="scientific">Exidia glandulosa HHB12029</name>
    <dbReference type="NCBI Taxonomy" id="1314781"/>
    <lineage>
        <taxon>Eukaryota</taxon>
        <taxon>Fungi</taxon>
        <taxon>Dikarya</taxon>
        <taxon>Basidiomycota</taxon>
        <taxon>Agaricomycotina</taxon>
        <taxon>Agaricomycetes</taxon>
        <taxon>Auriculariales</taxon>
        <taxon>Exidiaceae</taxon>
        <taxon>Exidia</taxon>
    </lineage>
</organism>
<keyword evidence="3" id="KW-1185">Reference proteome</keyword>
<feature type="region of interest" description="Disordered" evidence="1">
    <location>
        <begin position="1"/>
        <end position="23"/>
    </location>
</feature>
<dbReference type="EMBL" id="KV426029">
    <property type="protein sequence ID" value="KZV91342.1"/>
    <property type="molecule type" value="Genomic_DNA"/>
</dbReference>
<dbReference type="AlphaFoldDB" id="A0A165H244"/>
<dbReference type="OrthoDB" id="2595509at2759"/>
<evidence type="ECO:0000256" key="1">
    <source>
        <dbReference type="SAM" id="MobiDB-lite"/>
    </source>
</evidence>
<reference evidence="2 3" key="1">
    <citation type="journal article" date="2016" name="Mol. Biol. Evol.">
        <title>Comparative Genomics of Early-Diverging Mushroom-Forming Fungi Provides Insights into the Origins of Lignocellulose Decay Capabilities.</title>
        <authorList>
            <person name="Nagy L.G."/>
            <person name="Riley R."/>
            <person name="Tritt A."/>
            <person name="Adam C."/>
            <person name="Daum C."/>
            <person name="Floudas D."/>
            <person name="Sun H."/>
            <person name="Yadav J.S."/>
            <person name="Pangilinan J."/>
            <person name="Larsson K.H."/>
            <person name="Matsuura K."/>
            <person name="Barry K."/>
            <person name="Labutti K."/>
            <person name="Kuo R."/>
            <person name="Ohm R.A."/>
            <person name="Bhattacharya S.S."/>
            <person name="Shirouzu T."/>
            <person name="Yoshinaga Y."/>
            <person name="Martin F.M."/>
            <person name="Grigoriev I.V."/>
            <person name="Hibbett D.S."/>
        </authorList>
    </citation>
    <scope>NUCLEOTIDE SEQUENCE [LARGE SCALE GENOMIC DNA]</scope>
    <source>
        <strain evidence="2 3">HHB12029</strain>
    </source>
</reference>
<dbReference type="InParanoid" id="A0A165H244"/>
<feature type="compositionally biased region" description="Acidic residues" evidence="1">
    <location>
        <begin position="77"/>
        <end position="93"/>
    </location>
</feature>
<gene>
    <name evidence="2" type="ORF">EXIGLDRAFT_769987</name>
</gene>
<dbReference type="STRING" id="1314781.A0A165H244"/>
<feature type="compositionally biased region" description="Acidic residues" evidence="1">
    <location>
        <begin position="133"/>
        <end position="142"/>
    </location>
</feature>
<accession>A0A165H244</accession>
<evidence type="ECO:0000313" key="2">
    <source>
        <dbReference type="EMBL" id="KZV91342.1"/>
    </source>
</evidence>